<dbReference type="CDD" id="cd04301">
    <property type="entry name" value="NAT_SF"/>
    <property type="match status" value="1"/>
</dbReference>
<dbReference type="PROSITE" id="PS51186">
    <property type="entry name" value="GNAT"/>
    <property type="match status" value="1"/>
</dbReference>
<feature type="domain" description="N-acetyltransferase" evidence="2">
    <location>
        <begin position="8"/>
        <end position="199"/>
    </location>
</feature>
<sequence length="218" mass="24159">MSTTRTNLTVRPAAHADVPALLPVLAEAFSTGPVAEWAVPKPADRLAVFTGYFRFMLDLGMRHGRVDTTTDLSGAAIWYRRDETPSVLPDHVFGLEEATGPYAPKFLLLDAMFEARHPRMPHAYLAYIGVAPTRQGHGVGSALLTEAHEDIDAENLPAYLEASDPRNRNLYQRHGYQAGEPMRPTSSGPQFWPMWRGHLNGGARSPFPPPEPLHRRSL</sequence>
<accession>A0ABV2VV16</accession>
<dbReference type="PANTHER" id="PTHR42791">
    <property type="entry name" value="GNAT FAMILY ACETYLTRANSFERASE"/>
    <property type="match status" value="1"/>
</dbReference>
<keyword evidence="4" id="KW-1185">Reference proteome</keyword>
<gene>
    <name evidence="3" type="ORF">ABZ071_30845</name>
</gene>
<name>A0ABV2VV16_9ACTN</name>
<reference evidence="3 4" key="1">
    <citation type="submission" date="2024-06" db="EMBL/GenBank/DDBJ databases">
        <title>The Natural Products Discovery Center: Release of the First 8490 Sequenced Strains for Exploring Actinobacteria Biosynthetic Diversity.</title>
        <authorList>
            <person name="Kalkreuter E."/>
            <person name="Kautsar S.A."/>
            <person name="Yang D."/>
            <person name="Bader C.D."/>
            <person name="Teijaro C.N."/>
            <person name="Fluegel L."/>
            <person name="Davis C.M."/>
            <person name="Simpson J.R."/>
            <person name="Lauterbach L."/>
            <person name="Steele A.D."/>
            <person name="Gui C."/>
            <person name="Meng S."/>
            <person name="Li G."/>
            <person name="Viehrig K."/>
            <person name="Ye F."/>
            <person name="Su P."/>
            <person name="Kiefer A.F."/>
            <person name="Nichols A."/>
            <person name="Cepeda A.J."/>
            <person name="Yan W."/>
            <person name="Fan B."/>
            <person name="Jiang Y."/>
            <person name="Adhikari A."/>
            <person name="Zheng C.-J."/>
            <person name="Schuster L."/>
            <person name="Cowan T.M."/>
            <person name="Smanski M.J."/>
            <person name="Chevrette M.G."/>
            <person name="De Carvalho L.P.S."/>
            <person name="Shen B."/>
        </authorList>
    </citation>
    <scope>NUCLEOTIDE SEQUENCE [LARGE SCALE GENOMIC DNA]</scope>
    <source>
        <strain evidence="3 4">NPDC006286</strain>
    </source>
</reference>
<evidence type="ECO:0000259" key="2">
    <source>
        <dbReference type="PROSITE" id="PS51186"/>
    </source>
</evidence>
<organism evidence="3 4">
    <name type="scientific">Micromonospora fulviviridis</name>
    <dbReference type="NCBI Taxonomy" id="47860"/>
    <lineage>
        <taxon>Bacteria</taxon>
        <taxon>Bacillati</taxon>
        <taxon>Actinomycetota</taxon>
        <taxon>Actinomycetes</taxon>
        <taxon>Micromonosporales</taxon>
        <taxon>Micromonosporaceae</taxon>
        <taxon>Micromonospora</taxon>
    </lineage>
</organism>
<dbReference type="Pfam" id="PF13508">
    <property type="entry name" value="Acetyltransf_7"/>
    <property type="match status" value="1"/>
</dbReference>
<evidence type="ECO:0000313" key="4">
    <source>
        <dbReference type="Proteomes" id="UP001550348"/>
    </source>
</evidence>
<protein>
    <submittedName>
        <fullName evidence="3">GNAT family N-acetyltransferase</fullName>
    </submittedName>
</protein>
<dbReference type="EMBL" id="JBEXRX010000160">
    <property type="protein sequence ID" value="MEU0156212.1"/>
    <property type="molecule type" value="Genomic_DNA"/>
</dbReference>
<dbReference type="RefSeq" id="WP_355667743.1">
    <property type="nucleotide sequence ID" value="NZ_JBEXRX010000160.1"/>
</dbReference>
<dbReference type="PANTHER" id="PTHR42791:SF1">
    <property type="entry name" value="N-ACETYLTRANSFERASE DOMAIN-CONTAINING PROTEIN"/>
    <property type="match status" value="1"/>
</dbReference>
<proteinExistence type="predicted"/>
<dbReference type="InterPro" id="IPR016181">
    <property type="entry name" value="Acyl_CoA_acyltransferase"/>
</dbReference>
<dbReference type="InterPro" id="IPR000182">
    <property type="entry name" value="GNAT_dom"/>
</dbReference>
<feature type="region of interest" description="Disordered" evidence="1">
    <location>
        <begin position="176"/>
        <end position="195"/>
    </location>
</feature>
<evidence type="ECO:0000313" key="3">
    <source>
        <dbReference type="EMBL" id="MEU0156212.1"/>
    </source>
</evidence>
<evidence type="ECO:0000256" key="1">
    <source>
        <dbReference type="SAM" id="MobiDB-lite"/>
    </source>
</evidence>
<dbReference type="Proteomes" id="UP001550348">
    <property type="component" value="Unassembled WGS sequence"/>
</dbReference>
<dbReference type="SUPFAM" id="SSF55729">
    <property type="entry name" value="Acyl-CoA N-acyltransferases (Nat)"/>
    <property type="match status" value="1"/>
</dbReference>
<comment type="caution">
    <text evidence="3">The sequence shown here is derived from an EMBL/GenBank/DDBJ whole genome shotgun (WGS) entry which is preliminary data.</text>
</comment>
<dbReference type="Gene3D" id="3.40.630.30">
    <property type="match status" value="1"/>
</dbReference>
<dbReference type="InterPro" id="IPR052523">
    <property type="entry name" value="Trichothecene_AcTrans"/>
</dbReference>